<dbReference type="AlphaFoldDB" id="A0A840A3N9"/>
<name>A0A840A3N9_9CAUL</name>
<gene>
    <name evidence="2" type="ORF">GGQ61_003736</name>
</gene>
<comment type="caution">
    <text evidence="2">The sequence shown here is derived from an EMBL/GenBank/DDBJ whole genome shotgun (WGS) entry which is preliminary data.</text>
</comment>
<accession>A0A840A3N9</accession>
<feature type="compositionally biased region" description="Basic residues" evidence="1">
    <location>
        <begin position="11"/>
        <end position="20"/>
    </location>
</feature>
<feature type="region of interest" description="Disordered" evidence="1">
    <location>
        <begin position="1"/>
        <end position="25"/>
    </location>
</feature>
<evidence type="ECO:0000256" key="1">
    <source>
        <dbReference type="SAM" id="MobiDB-lite"/>
    </source>
</evidence>
<keyword evidence="3" id="KW-1185">Reference proteome</keyword>
<proteinExistence type="predicted"/>
<evidence type="ECO:0000313" key="3">
    <source>
        <dbReference type="Proteomes" id="UP000530564"/>
    </source>
</evidence>
<organism evidence="2 3">
    <name type="scientific">Phenylobacterium haematophilum</name>
    <dbReference type="NCBI Taxonomy" id="98513"/>
    <lineage>
        <taxon>Bacteria</taxon>
        <taxon>Pseudomonadati</taxon>
        <taxon>Pseudomonadota</taxon>
        <taxon>Alphaproteobacteria</taxon>
        <taxon>Caulobacterales</taxon>
        <taxon>Caulobacteraceae</taxon>
        <taxon>Phenylobacterium</taxon>
    </lineage>
</organism>
<dbReference type="EMBL" id="JACIDK010000006">
    <property type="protein sequence ID" value="MBB3892998.1"/>
    <property type="molecule type" value="Genomic_DNA"/>
</dbReference>
<dbReference type="Proteomes" id="UP000530564">
    <property type="component" value="Unassembled WGS sequence"/>
</dbReference>
<sequence>MMSALKEVAGRKIRRRRSRGAARVCSTHQAGRRACDAQVEDKIDDALADSFPASDPPAFVRPGAQIRPQDCPGA</sequence>
<protein>
    <submittedName>
        <fullName evidence="2">Uncharacterized protein</fullName>
    </submittedName>
</protein>
<evidence type="ECO:0000313" key="2">
    <source>
        <dbReference type="EMBL" id="MBB3892998.1"/>
    </source>
</evidence>
<feature type="region of interest" description="Disordered" evidence="1">
    <location>
        <begin position="51"/>
        <end position="74"/>
    </location>
</feature>
<reference evidence="2 3" key="1">
    <citation type="submission" date="2020-08" db="EMBL/GenBank/DDBJ databases">
        <title>Genomic Encyclopedia of Type Strains, Phase IV (KMG-IV): sequencing the most valuable type-strain genomes for metagenomic binning, comparative biology and taxonomic classification.</title>
        <authorList>
            <person name="Goeker M."/>
        </authorList>
    </citation>
    <scope>NUCLEOTIDE SEQUENCE [LARGE SCALE GENOMIC DNA]</scope>
    <source>
        <strain evidence="2 3">DSM 21793</strain>
    </source>
</reference>